<proteinExistence type="predicted"/>
<reference evidence="2 3" key="1">
    <citation type="submission" date="2015-11" db="EMBL/GenBank/DDBJ databases">
        <title>Genome-wide analysis reveals the secondary metabolome in Streptomyces kanasensis ZX01.</title>
        <authorList>
            <person name="Zhang G."/>
            <person name="Han L."/>
            <person name="Feng J."/>
            <person name="Zhang X."/>
        </authorList>
    </citation>
    <scope>NUCLEOTIDE SEQUENCE [LARGE SCALE GENOMIC DNA]</scope>
    <source>
        <strain evidence="2 3">ZX01</strain>
    </source>
</reference>
<keyword evidence="1" id="KW-0812">Transmembrane</keyword>
<name>A0A100Y0U4_9ACTN</name>
<dbReference type="AlphaFoldDB" id="A0A100Y0U4"/>
<dbReference type="Proteomes" id="UP000054011">
    <property type="component" value="Unassembled WGS sequence"/>
</dbReference>
<keyword evidence="3" id="KW-1185">Reference proteome</keyword>
<protein>
    <submittedName>
        <fullName evidence="2">Uncharacterized protein</fullName>
    </submittedName>
</protein>
<organism evidence="2 3">
    <name type="scientific">Streptomyces kanasensis</name>
    <dbReference type="NCBI Taxonomy" id="936756"/>
    <lineage>
        <taxon>Bacteria</taxon>
        <taxon>Bacillati</taxon>
        <taxon>Actinomycetota</taxon>
        <taxon>Actinomycetes</taxon>
        <taxon>Kitasatosporales</taxon>
        <taxon>Streptomycetaceae</taxon>
        <taxon>Streptomyces</taxon>
    </lineage>
</organism>
<feature type="transmembrane region" description="Helical" evidence="1">
    <location>
        <begin position="74"/>
        <end position="97"/>
    </location>
</feature>
<keyword evidence="1" id="KW-0472">Membrane</keyword>
<gene>
    <name evidence="2" type="ORF">ATE80_28090</name>
</gene>
<comment type="caution">
    <text evidence="2">The sequence shown here is derived from an EMBL/GenBank/DDBJ whole genome shotgun (WGS) entry which is preliminary data.</text>
</comment>
<evidence type="ECO:0000256" key="1">
    <source>
        <dbReference type="SAM" id="Phobius"/>
    </source>
</evidence>
<keyword evidence="1" id="KW-1133">Transmembrane helix</keyword>
<accession>A0A100Y0U4</accession>
<sequence>MTGGFVRRLAETEEPCLRGAANALLSLAGAREAVGLNDVATAQVDARPGLSHAWVAAPDDEPVSAPNRPVRYRLAAGPPAGGGSAAILLAGLLITILNSSTA</sequence>
<dbReference type="RefSeq" id="WP_157901946.1">
    <property type="nucleotide sequence ID" value="NZ_LNSV01000123.1"/>
</dbReference>
<dbReference type="EMBL" id="LNSV01000123">
    <property type="protein sequence ID" value="KUH35635.1"/>
    <property type="molecule type" value="Genomic_DNA"/>
</dbReference>
<evidence type="ECO:0000313" key="2">
    <source>
        <dbReference type="EMBL" id="KUH35635.1"/>
    </source>
</evidence>
<evidence type="ECO:0000313" key="3">
    <source>
        <dbReference type="Proteomes" id="UP000054011"/>
    </source>
</evidence>